<dbReference type="PANTHER" id="PTHR33164">
    <property type="entry name" value="TRANSCRIPTIONAL REGULATOR, MARR FAMILY"/>
    <property type="match status" value="1"/>
</dbReference>
<dbReference type="Gene3D" id="1.10.10.10">
    <property type="entry name" value="Winged helix-like DNA-binding domain superfamily/Winged helix DNA-binding domain"/>
    <property type="match status" value="1"/>
</dbReference>
<dbReference type="InterPro" id="IPR036388">
    <property type="entry name" value="WH-like_DNA-bd_sf"/>
</dbReference>
<feature type="domain" description="HTH marR-type" evidence="1">
    <location>
        <begin position="20"/>
        <end position="153"/>
    </location>
</feature>
<accession>A0ABW0KXC1</accession>
<evidence type="ECO:0000259" key="1">
    <source>
        <dbReference type="PROSITE" id="PS50995"/>
    </source>
</evidence>
<name>A0ABW0KXC1_9BURK</name>
<dbReference type="InterPro" id="IPR000835">
    <property type="entry name" value="HTH_MarR-typ"/>
</dbReference>
<reference evidence="3" key="1">
    <citation type="journal article" date="2019" name="Int. J. Syst. Evol. Microbiol.">
        <title>The Global Catalogue of Microorganisms (GCM) 10K type strain sequencing project: providing services to taxonomists for standard genome sequencing and annotation.</title>
        <authorList>
            <consortium name="The Broad Institute Genomics Platform"/>
            <consortium name="The Broad Institute Genome Sequencing Center for Infectious Disease"/>
            <person name="Wu L."/>
            <person name="Ma J."/>
        </authorList>
    </citation>
    <scope>NUCLEOTIDE SEQUENCE [LARGE SCALE GENOMIC DNA]</scope>
    <source>
        <strain evidence="3">KACC 12649</strain>
    </source>
</reference>
<sequence length="159" mass="17075">MTTSKKLSPATAATLNSTKPMGLAYLVGRLDHVLNQRLRDSLAPAGLSVPQYTALSVFRAHGSLSNAQLATRTMISPQSANEMVKQMEAKGWIARTPDPAHGRIIQISLTEAGQAVLGECDARVAEVERVMFPELDEKGRVELLGQLRGAVRALSVQGI</sequence>
<keyword evidence="3" id="KW-1185">Reference proteome</keyword>
<dbReference type="InterPro" id="IPR039422">
    <property type="entry name" value="MarR/SlyA-like"/>
</dbReference>
<dbReference type="RefSeq" id="WP_379778726.1">
    <property type="nucleotide sequence ID" value="NZ_JBHSMU010000001.1"/>
</dbReference>
<protein>
    <submittedName>
        <fullName evidence="2">MarR family winged helix-turn-helix transcriptional regulator</fullName>
    </submittedName>
</protein>
<proteinExistence type="predicted"/>
<dbReference type="PANTHER" id="PTHR33164:SF43">
    <property type="entry name" value="HTH-TYPE TRANSCRIPTIONAL REPRESSOR YETL"/>
    <property type="match status" value="1"/>
</dbReference>
<dbReference type="Pfam" id="PF12802">
    <property type="entry name" value="MarR_2"/>
    <property type="match status" value="1"/>
</dbReference>
<dbReference type="SUPFAM" id="SSF46785">
    <property type="entry name" value="Winged helix' DNA-binding domain"/>
    <property type="match status" value="1"/>
</dbReference>
<evidence type="ECO:0000313" key="3">
    <source>
        <dbReference type="Proteomes" id="UP001596050"/>
    </source>
</evidence>
<comment type="caution">
    <text evidence="2">The sequence shown here is derived from an EMBL/GenBank/DDBJ whole genome shotgun (WGS) entry which is preliminary data.</text>
</comment>
<dbReference type="SMART" id="SM00347">
    <property type="entry name" value="HTH_MARR"/>
    <property type="match status" value="1"/>
</dbReference>
<dbReference type="Proteomes" id="UP001596050">
    <property type="component" value="Unassembled WGS sequence"/>
</dbReference>
<dbReference type="EMBL" id="JBHSMU010000001">
    <property type="protein sequence ID" value="MFC5458188.1"/>
    <property type="molecule type" value="Genomic_DNA"/>
</dbReference>
<dbReference type="InterPro" id="IPR036390">
    <property type="entry name" value="WH_DNA-bd_sf"/>
</dbReference>
<organism evidence="2 3">
    <name type="scientific">Massilia niabensis</name>
    <dbReference type="NCBI Taxonomy" id="544910"/>
    <lineage>
        <taxon>Bacteria</taxon>
        <taxon>Pseudomonadati</taxon>
        <taxon>Pseudomonadota</taxon>
        <taxon>Betaproteobacteria</taxon>
        <taxon>Burkholderiales</taxon>
        <taxon>Oxalobacteraceae</taxon>
        <taxon>Telluria group</taxon>
        <taxon>Massilia</taxon>
    </lineage>
</organism>
<dbReference type="PROSITE" id="PS50995">
    <property type="entry name" value="HTH_MARR_2"/>
    <property type="match status" value="1"/>
</dbReference>
<gene>
    <name evidence="2" type="ORF">ACFPN5_00010</name>
</gene>
<evidence type="ECO:0000313" key="2">
    <source>
        <dbReference type="EMBL" id="MFC5458188.1"/>
    </source>
</evidence>